<dbReference type="GO" id="GO:0046872">
    <property type="term" value="F:metal ion binding"/>
    <property type="evidence" value="ECO:0007669"/>
    <property type="project" value="UniProtKB-KW"/>
</dbReference>
<feature type="binding site" evidence="4">
    <location>
        <position position="153"/>
    </location>
    <ligand>
        <name>Zn(2+)</name>
        <dbReference type="ChEBI" id="CHEBI:29105"/>
    </ligand>
</feature>
<feature type="binding site" evidence="4">
    <location>
        <position position="156"/>
    </location>
    <ligand>
        <name>Zn(2+)</name>
        <dbReference type="ChEBI" id="CHEBI:29105"/>
    </ligand>
</feature>
<proteinExistence type="predicted"/>
<dbReference type="EC" id="2.3.1.286" evidence="1"/>
<keyword evidence="4" id="KW-0479">Metal-binding</keyword>
<dbReference type="InterPro" id="IPR029035">
    <property type="entry name" value="DHS-like_NAD/FAD-binding_dom"/>
</dbReference>
<dbReference type="GO" id="GO:0017136">
    <property type="term" value="F:histone deacetylase activity, NAD-dependent"/>
    <property type="evidence" value="ECO:0007669"/>
    <property type="project" value="TreeGrafter"/>
</dbReference>
<dbReference type="InterPro" id="IPR003000">
    <property type="entry name" value="Sirtuin"/>
</dbReference>
<keyword evidence="4" id="KW-0862">Zinc</keyword>
<dbReference type="SUPFAM" id="SSF52467">
    <property type="entry name" value="DHS-like NAD/FAD-binding domain"/>
    <property type="match status" value="1"/>
</dbReference>
<dbReference type="PANTHER" id="PTHR11085">
    <property type="entry name" value="NAD-DEPENDENT PROTEIN DEACYLASE SIRTUIN-5, MITOCHONDRIAL-RELATED"/>
    <property type="match status" value="1"/>
</dbReference>
<dbReference type="Pfam" id="PF02146">
    <property type="entry name" value="SIR2"/>
    <property type="match status" value="1"/>
</dbReference>
<dbReference type="InterPro" id="IPR026590">
    <property type="entry name" value="Ssirtuin_cat_dom"/>
</dbReference>
<evidence type="ECO:0000256" key="3">
    <source>
        <dbReference type="ARBA" id="ARBA00023027"/>
    </source>
</evidence>
<dbReference type="InterPro" id="IPR026591">
    <property type="entry name" value="Sirtuin_cat_small_dom_sf"/>
</dbReference>
<evidence type="ECO:0000313" key="7">
    <source>
        <dbReference type="Proteomes" id="UP000262325"/>
    </source>
</evidence>
<feature type="active site" description="Proton acceptor" evidence="4">
    <location>
        <position position="120"/>
    </location>
</feature>
<dbReference type="PROSITE" id="PS50305">
    <property type="entry name" value="SIRTUIN"/>
    <property type="match status" value="1"/>
</dbReference>
<evidence type="ECO:0000259" key="5">
    <source>
        <dbReference type="PROSITE" id="PS50305"/>
    </source>
</evidence>
<dbReference type="NCBIfam" id="NF001752">
    <property type="entry name" value="PRK00481.1-1"/>
    <property type="match status" value="1"/>
</dbReference>
<dbReference type="Proteomes" id="UP000262325">
    <property type="component" value="Unassembled WGS sequence"/>
</dbReference>
<sequence>MADQIKALIDRIKKSRNTVFFTGAGVSTDSGIPDFRSPDTGLWKTTSAQELLFIDNFVRKPKEFYNFALKFFEDLLYAEPNLSHRFIAEVQKLSDESYVITQNIDNLHQKAGSHNVIELHGNFYYSYCMECSQEFKTSKVFNMLKKGENPPLCPICKGLIKPDVVFFGESLPHEALNKAVKVSEKAELFIVMGSSLVVNPAALMPGYARSGGAEVAILNRNKTPYDSLADFVIHDNLSNTVKSLEEALYE</sequence>
<evidence type="ECO:0000256" key="1">
    <source>
        <dbReference type="ARBA" id="ARBA00012928"/>
    </source>
</evidence>
<gene>
    <name evidence="6" type="ORF">DHM44_09640</name>
</gene>
<name>A0A3D5QE61_FLESI</name>
<dbReference type="GO" id="GO:0070403">
    <property type="term" value="F:NAD+ binding"/>
    <property type="evidence" value="ECO:0007669"/>
    <property type="project" value="InterPro"/>
</dbReference>
<dbReference type="NCBIfam" id="NF001753">
    <property type="entry name" value="PRK00481.1-3"/>
    <property type="match status" value="1"/>
</dbReference>
<dbReference type="InterPro" id="IPR050134">
    <property type="entry name" value="NAD-dep_sirtuin_deacylases"/>
</dbReference>
<feature type="binding site" evidence="4">
    <location>
        <position position="128"/>
    </location>
    <ligand>
        <name>Zn(2+)</name>
        <dbReference type="ChEBI" id="CHEBI:29105"/>
    </ligand>
</feature>
<accession>A0A3D5QE61</accession>
<dbReference type="AlphaFoldDB" id="A0A3D5QE61"/>
<comment type="caution">
    <text evidence="6">The sequence shown here is derived from an EMBL/GenBank/DDBJ whole genome shotgun (WGS) entry which is preliminary data.</text>
</comment>
<keyword evidence="2" id="KW-0808">Transferase</keyword>
<organism evidence="6 7">
    <name type="scientific">Flexistipes sinusarabici</name>
    <dbReference type="NCBI Taxonomy" id="2352"/>
    <lineage>
        <taxon>Bacteria</taxon>
        <taxon>Pseudomonadati</taxon>
        <taxon>Deferribacterota</taxon>
        <taxon>Deferribacteres</taxon>
        <taxon>Deferribacterales</taxon>
        <taxon>Flexistipitaceae</taxon>
        <taxon>Flexistipes</taxon>
    </lineage>
</organism>
<dbReference type="Gene3D" id="3.30.1600.10">
    <property type="entry name" value="SIR2/SIRT2 'Small Domain"/>
    <property type="match status" value="1"/>
</dbReference>
<evidence type="ECO:0000256" key="2">
    <source>
        <dbReference type="ARBA" id="ARBA00022679"/>
    </source>
</evidence>
<feature type="domain" description="Deacetylase sirtuin-type" evidence="5">
    <location>
        <begin position="1"/>
        <end position="250"/>
    </location>
</feature>
<dbReference type="Gene3D" id="3.40.50.1220">
    <property type="entry name" value="TPP-binding domain"/>
    <property type="match status" value="1"/>
</dbReference>
<protein>
    <recommendedName>
        <fullName evidence="1">protein acetyllysine N-acetyltransferase</fullName>
        <ecNumber evidence="1">2.3.1.286</ecNumber>
    </recommendedName>
</protein>
<feature type="binding site" evidence="4">
    <location>
        <position position="131"/>
    </location>
    <ligand>
        <name>Zn(2+)</name>
        <dbReference type="ChEBI" id="CHEBI:29105"/>
    </ligand>
</feature>
<evidence type="ECO:0000256" key="4">
    <source>
        <dbReference type="PROSITE-ProRule" id="PRU00236"/>
    </source>
</evidence>
<evidence type="ECO:0000313" key="6">
    <source>
        <dbReference type="EMBL" id="HCW93930.1"/>
    </source>
</evidence>
<keyword evidence="3" id="KW-0520">NAD</keyword>
<dbReference type="PANTHER" id="PTHR11085:SF4">
    <property type="entry name" value="NAD-DEPENDENT PROTEIN DEACYLASE"/>
    <property type="match status" value="1"/>
</dbReference>
<dbReference type="EMBL" id="DPPF01000205">
    <property type="protein sequence ID" value="HCW93930.1"/>
    <property type="molecule type" value="Genomic_DNA"/>
</dbReference>
<reference evidence="6 7" key="1">
    <citation type="journal article" date="2018" name="Nat. Biotechnol.">
        <title>A standardized bacterial taxonomy based on genome phylogeny substantially revises the tree of life.</title>
        <authorList>
            <person name="Parks D.H."/>
            <person name="Chuvochina M."/>
            <person name="Waite D.W."/>
            <person name="Rinke C."/>
            <person name="Skarshewski A."/>
            <person name="Chaumeil P.A."/>
            <person name="Hugenholtz P."/>
        </authorList>
    </citation>
    <scope>NUCLEOTIDE SEQUENCE [LARGE SCALE GENOMIC DNA]</scope>
    <source>
        <strain evidence="6">UBA8672</strain>
    </source>
</reference>